<dbReference type="NCBIfam" id="TIGR01726">
    <property type="entry name" value="HEQRo_perm_3TM"/>
    <property type="match status" value="1"/>
</dbReference>
<keyword evidence="14" id="KW-1185">Reference proteome</keyword>
<dbReference type="Pfam" id="PF00528">
    <property type="entry name" value="BPD_transp_1"/>
    <property type="match status" value="1"/>
</dbReference>
<keyword evidence="6" id="KW-0029">Amino-acid transport</keyword>
<evidence type="ECO:0000256" key="3">
    <source>
        <dbReference type="ARBA" id="ARBA00022448"/>
    </source>
</evidence>
<evidence type="ECO:0000313" key="14">
    <source>
        <dbReference type="Proteomes" id="UP000186677"/>
    </source>
</evidence>
<accession>A0A1Q4KQ73</accession>
<protein>
    <submittedName>
        <fullName evidence="12">Amino acid ABC transporter permease</fullName>
    </submittedName>
</protein>
<keyword evidence="7 9" id="KW-1133">Transmembrane helix</keyword>
<dbReference type="CDD" id="cd06261">
    <property type="entry name" value="TM_PBP2"/>
    <property type="match status" value="1"/>
</dbReference>
<comment type="caution">
    <text evidence="12">The sequence shown here is derived from an EMBL/GenBank/DDBJ whole genome shotgun (WGS) entry which is preliminary data.</text>
</comment>
<dbReference type="RefSeq" id="WP_060690878.1">
    <property type="nucleotide sequence ID" value="NZ_CP012676.1"/>
</dbReference>
<dbReference type="InterPro" id="IPR043429">
    <property type="entry name" value="ArtM/GltK/GlnP/TcyL/YhdX-like"/>
</dbReference>
<evidence type="ECO:0000256" key="9">
    <source>
        <dbReference type="RuleBase" id="RU363032"/>
    </source>
</evidence>
<organism evidence="12 13">
    <name type="scientific">Pseudomonas versuta</name>
    <dbReference type="NCBI Taxonomy" id="1788301"/>
    <lineage>
        <taxon>Bacteria</taxon>
        <taxon>Pseudomonadati</taxon>
        <taxon>Pseudomonadota</taxon>
        <taxon>Gammaproteobacteria</taxon>
        <taxon>Pseudomonadales</taxon>
        <taxon>Pseudomonadaceae</taxon>
        <taxon>Pseudomonas</taxon>
    </lineage>
</organism>
<dbReference type="Proteomes" id="UP000185990">
    <property type="component" value="Unassembled WGS sequence"/>
</dbReference>
<reference evidence="12 13" key="1">
    <citation type="submission" date="2016-11" db="EMBL/GenBank/DDBJ databases">
        <title>Draft genome of Pseudomonas versuta A4R1.12.</title>
        <authorList>
            <person name="See-Too W.-S."/>
        </authorList>
    </citation>
    <scope>NUCLEOTIDE SEQUENCE [LARGE SCALE GENOMIC DNA]</scope>
    <source>
        <strain evidence="12 13">A4R1.12</strain>
    </source>
</reference>
<feature type="transmembrane region" description="Helical" evidence="9">
    <location>
        <begin position="65"/>
        <end position="88"/>
    </location>
</feature>
<feature type="domain" description="ABC transmembrane type-1" evidence="10">
    <location>
        <begin position="29"/>
        <end position="230"/>
    </location>
</feature>
<evidence type="ECO:0000256" key="5">
    <source>
        <dbReference type="ARBA" id="ARBA00022692"/>
    </source>
</evidence>
<proteinExistence type="inferred from homology"/>
<evidence type="ECO:0000256" key="7">
    <source>
        <dbReference type="ARBA" id="ARBA00022989"/>
    </source>
</evidence>
<gene>
    <name evidence="11" type="ORF">BOH73_01760</name>
    <name evidence="12" type="ORF">BOH74_03035</name>
</gene>
<feature type="transmembrane region" description="Helical" evidence="9">
    <location>
        <begin position="29"/>
        <end position="53"/>
    </location>
</feature>
<evidence type="ECO:0000256" key="4">
    <source>
        <dbReference type="ARBA" id="ARBA00022475"/>
    </source>
</evidence>
<keyword evidence="5 9" id="KW-0812">Transmembrane</keyword>
<dbReference type="PANTHER" id="PTHR30614:SF42">
    <property type="entry name" value="GLUTAMATE_ASPARTATE IMPORT PERMEASE PROTEIN GLTJ"/>
    <property type="match status" value="1"/>
</dbReference>
<dbReference type="Gene3D" id="1.10.3720.10">
    <property type="entry name" value="MetI-like"/>
    <property type="match status" value="1"/>
</dbReference>
<evidence type="ECO:0000313" key="13">
    <source>
        <dbReference type="Proteomes" id="UP000185990"/>
    </source>
</evidence>
<dbReference type="InterPro" id="IPR035906">
    <property type="entry name" value="MetI-like_sf"/>
</dbReference>
<evidence type="ECO:0000256" key="6">
    <source>
        <dbReference type="ARBA" id="ARBA00022970"/>
    </source>
</evidence>
<dbReference type="EMBL" id="MPJD01000004">
    <property type="protein sequence ID" value="OKA28440.1"/>
    <property type="molecule type" value="Genomic_DNA"/>
</dbReference>
<dbReference type="GO" id="GO:0043190">
    <property type="term" value="C:ATP-binding cassette (ABC) transporter complex"/>
    <property type="evidence" value="ECO:0007669"/>
    <property type="project" value="InterPro"/>
</dbReference>
<dbReference type="SUPFAM" id="SSF161098">
    <property type="entry name" value="MetI-like"/>
    <property type="match status" value="1"/>
</dbReference>
<dbReference type="KEGG" id="ppsy:AOC04_01730"/>
<evidence type="ECO:0000256" key="8">
    <source>
        <dbReference type="ARBA" id="ARBA00023136"/>
    </source>
</evidence>
<comment type="subcellular location">
    <subcellularLocation>
        <location evidence="1">Cell inner membrane</location>
        <topology evidence="1">Multi-pass membrane protein</topology>
    </subcellularLocation>
    <subcellularLocation>
        <location evidence="9">Cell membrane</location>
        <topology evidence="9">Multi-pass membrane protein</topology>
    </subcellularLocation>
</comment>
<keyword evidence="3 9" id="KW-0813">Transport</keyword>
<keyword evidence="8 9" id="KW-0472">Membrane</keyword>
<dbReference type="Proteomes" id="UP000186677">
    <property type="component" value="Unassembled WGS sequence"/>
</dbReference>
<sequence length="248" mass="27689">MNYNWDWSVFFKSTGIGSETYLDWFISGLGWTIAIAVVAWIVALILGSLLGVMRTMPNRLVSGIATVYVEIFRNVPLLVQLFIWYFLVPDLLPANLQEWYKQDLNPTTSAYLSVVVCLGLFTAARVCEQVRTGIQALPHGQEAAARAMGFSLSQIYWNVLLPQAYRIIIPPLTSEFLNVFKNSSVASLIGLMELLAQTKQTAEFSANLFEAFTLATLIYFTLNMSLMLLMRLIEKKVAVPGLMSLGGK</sequence>
<dbReference type="GO" id="GO:0022857">
    <property type="term" value="F:transmembrane transporter activity"/>
    <property type="evidence" value="ECO:0007669"/>
    <property type="project" value="InterPro"/>
</dbReference>
<dbReference type="OrthoDB" id="6534575at2"/>
<dbReference type="EMBL" id="MPJC01000001">
    <property type="protein sequence ID" value="OKA24641.1"/>
    <property type="molecule type" value="Genomic_DNA"/>
</dbReference>
<comment type="similarity">
    <text evidence="2">Belongs to the binding-protein-dependent transport system permease family. HisMQ subfamily.</text>
</comment>
<evidence type="ECO:0000313" key="12">
    <source>
        <dbReference type="EMBL" id="OKA28440.1"/>
    </source>
</evidence>
<accession>A0A0M3UD91</accession>
<dbReference type="InterPro" id="IPR010065">
    <property type="entry name" value="AA_ABC_transptr_permease_3TM"/>
</dbReference>
<evidence type="ECO:0000256" key="1">
    <source>
        <dbReference type="ARBA" id="ARBA00004429"/>
    </source>
</evidence>
<feature type="transmembrane region" description="Helical" evidence="9">
    <location>
        <begin position="208"/>
        <end position="229"/>
    </location>
</feature>
<dbReference type="GO" id="GO:0006865">
    <property type="term" value="P:amino acid transport"/>
    <property type="evidence" value="ECO:0007669"/>
    <property type="project" value="UniProtKB-KW"/>
</dbReference>
<evidence type="ECO:0000313" key="11">
    <source>
        <dbReference type="EMBL" id="OKA24641.1"/>
    </source>
</evidence>
<keyword evidence="4" id="KW-1003">Cell membrane</keyword>
<dbReference type="PANTHER" id="PTHR30614">
    <property type="entry name" value="MEMBRANE COMPONENT OF AMINO ACID ABC TRANSPORTER"/>
    <property type="match status" value="1"/>
</dbReference>
<dbReference type="PROSITE" id="PS50928">
    <property type="entry name" value="ABC_TM1"/>
    <property type="match status" value="1"/>
</dbReference>
<evidence type="ECO:0000259" key="10">
    <source>
        <dbReference type="PROSITE" id="PS50928"/>
    </source>
</evidence>
<evidence type="ECO:0000256" key="2">
    <source>
        <dbReference type="ARBA" id="ARBA00010072"/>
    </source>
</evidence>
<name>A0A0M3UD91_9PSED</name>
<dbReference type="InterPro" id="IPR000515">
    <property type="entry name" value="MetI-like"/>
</dbReference>
<feature type="transmembrane region" description="Helical" evidence="9">
    <location>
        <begin position="108"/>
        <end position="127"/>
    </location>
</feature>
<dbReference type="AlphaFoldDB" id="A0A0M3UD91"/>
<reference evidence="11 14" key="2">
    <citation type="submission" date="2016-11" db="EMBL/GenBank/DDBJ databases">
        <title>Draft genome of Pseudomonas versuta A4R1.5.</title>
        <authorList>
            <person name="See-Too W.-S."/>
        </authorList>
    </citation>
    <scope>NUCLEOTIDE SEQUENCE [LARGE SCALE GENOMIC DNA]</scope>
    <source>
        <strain evidence="11 14">A4R1.5</strain>
    </source>
</reference>